<name>A0A5P8M3D7_9LACO</name>
<sequence length="195" mass="21457">MNREYLESLGLEKDVIDKVMAAHGKAIGEYKDQAGKLEQLSTENESLKSQIAERDKDLKDLRKNAGDNEELAKKYSELEGKYKADTEKLTQQLSDTKLHAALDGALTAAKVRNPRTLQGLLDMDKIKLTDDGKLDGLDDQLTAIRKDNAYLFQGDPKPEYEPAGNGQPVGGDIKNIMANPKLNLTEALANKGADE</sequence>
<accession>A0A5P8M3D7</accession>
<dbReference type="RefSeq" id="WP_152260464.1">
    <property type="nucleotide sequence ID" value="NZ_CP045143.1"/>
</dbReference>
<dbReference type="Pfam" id="PF06810">
    <property type="entry name" value="Phage_scaffold"/>
    <property type="match status" value="1"/>
</dbReference>
<evidence type="ECO:0000313" key="3">
    <source>
        <dbReference type="EMBL" id="QFR23006.1"/>
    </source>
</evidence>
<dbReference type="Proteomes" id="UP000326779">
    <property type="component" value="Chromosome"/>
</dbReference>
<feature type="coiled-coil region" evidence="1">
    <location>
        <begin position="30"/>
        <end position="88"/>
    </location>
</feature>
<protein>
    <submittedName>
        <fullName evidence="3">Phage capsid protein</fullName>
    </submittedName>
</protein>
<evidence type="ECO:0000313" key="4">
    <source>
        <dbReference type="Proteomes" id="UP000326779"/>
    </source>
</evidence>
<dbReference type="InterPro" id="IPR009636">
    <property type="entry name" value="SCAF"/>
</dbReference>
<gene>
    <name evidence="3" type="ORF">D1010_05870</name>
</gene>
<organism evidence="3 4">
    <name type="scientific">Schleiferilactobacillus harbinensis</name>
    <dbReference type="NCBI Taxonomy" id="304207"/>
    <lineage>
        <taxon>Bacteria</taxon>
        <taxon>Bacillati</taxon>
        <taxon>Bacillota</taxon>
        <taxon>Bacilli</taxon>
        <taxon>Lactobacillales</taxon>
        <taxon>Lactobacillaceae</taxon>
        <taxon>Schleiferilactobacillus</taxon>
    </lineage>
</organism>
<feature type="region of interest" description="Disordered" evidence="2">
    <location>
        <begin position="153"/>
        <end position="172"/>
    </location>
</feature>
<evidence type="ECO:0000256" key="1">
    <source>
        <dbReference type="SAM" id="Coils"/>
    </source>
</evidence>
<dbReference type="AlphaFoldDB" id="A0A5P8M3D7"/>
<proteinExistence type="predicted"/>
<reference evidence="3 4" key="1">
    <citation type="submission" date="2019-10" db="EMBL/GenBank/DDBJ databases">
        <title>The completed genome of Lactobacillus harbinensis M1.</title>
        <authorList>
            <person name="Zheng Y."/>
        </authorList>
    </citation>
    <scope>NUCLEOTIDE SEQUENCE [LARGE SCALE GENOMIC DNA]</scope>
    <source>
        <strain evidence="3 4">M1</strain>
    </source>
</reference>
<keyword evidence="1" id="KW-0175">Coiled coil</keyword>
<dbReference type="EMBL" id="CP045143">
    <property type="protein sequence ID" value="QFR23006.1"/>
    <property type="molecule type" value="Genomic_DNA"/>
</dbReference>
<evidence type="ECO:0000256" key="2">
    <source>
        <dbReference type="SAM" id="MobiDB-lite"/>
    </source>
</evidence>
<dbReference type="KEGG" id="lhb:D1010_05870"/>